<dbReference type="EMBL" id="JAROAV010000015">
    <property type="protein sequence ID" value="MDF8263632.1"/>
    <property type="molecule type" value="Genomic_DNA"/>
</dbReference>
<protein>
    <submittedName>
        <fullName evidence="7">NlpC/P60 family protein</fullName>
    </submittedName>
</protein>
<feature type="region of interest" description="Disordered" evidence="5">
    <location>
        <begin position="1"/>
        <end position="21"/>
    </location>
</feature>
<evidence type="ECO:0000256" key="5">
    <source>
        <dbReference type="SAM" id="MobiDB-lite"/>
    </source>
</evidence>
<sequence>MAAVAAPADAQGLPSLTTPPTEATHVAAAPTAVSLPAIGSSAGVVSVGQIRLPDVVEARDLVKKPATRTAPVVKRVSRSVATKVTRHTTSTPAPSTSDDSSDSGSATAERVLEIAKRYIGVDYVYGGTTPDGFDCSGFTSYVFRQVGIDLNRTARTQQTQGYRVSEPRPGDLVFTDYPATHVAIYVGDGMVIDSPKPGGEVNIHKNWSGNNFRRVL</sequence>
<keyword evidence="8" id="KW-1185">Reference proteome</keyword>
<organism evidence="7 8">
    <name type="scientific">Luteipulveratus flavus</name>
    <dbReference type="NCBI Taxonomy" id="3031728"/>
    <lineage>
        <taxon>Bacteria</taxon>
        <taxon>Bacillati</taxon>
        <taxon>Actinomycetota</taxon>
        <taxon>Actinomycetes</taxon>
        <taxon>Micrococcales</taxon>
        <taxon>Dermacoccaceae</taxon>
        <taxon>Luteipulveratus</taxon>
    </lineage>
</organism>
<evidence type="ECO:0000256" key="3">
    <source>
        <dbReference type="ARBA" id="ARBA00022801"/>
    </source>
</evidence>
<proteinExistence type="inferred from homology"/>
<gene>
    <name evidence="7" type="ORF">P4R38_05160</name>
</gene>
<evidence type="ECO:0000256" key="1">
    <source>
        <dbReference type="ARBA" id="ARBA00007074"/>
    </source>
</evidence>
<accession>A0ABT6C429</accession>
<dbReference type="InterPro" id="IPR051794">
    <property type="entry name" value="PG_Endopeptidase_C40"/>
</dbReference>
<comment type="similarity">
    <text evidence="1">Belongs to the peptidase C40 family.</text>
</comment>
<evidence type="ECO:0000313" key="8">
    <source>
        <dbReference type="Proteomes" id="UP001528912"/>
    </source>
</evidence>
<dbReference type="PROSITE" id="PS51935">
    <property type="entry name" value="NLPC_P60"/>
    <property type="match status" value="1"/>
</dbReference>
<feature type="domain" description="NlpC/P60" evidence="6">
    <location>
        <begin position="105"/>
        <end position="216"/>
    </location>
</feature>
<dbReference type="PANTHER" id="PTHR47359:SF3">
    <property type="entry name" value="NLP_P60 DOMAIN-CONTAINING PROTEIN-RELATED"/>
    <property type="match status" value="1"/>
</dbReference>
<keyword evidence="3" id="KW-0378">Hydrolase</keyword>
<keyword evidence="2" id="KW-0645">Protease</keyword>
<dbReference type="RefSeq" id="WP_275236645.1">
    <property type="nucleotide sequence ID" value="NZ_JARFJC010000008.1"/>
</dbReference>
<feature type="region of interest" description="Disordered" evidence="5">
    <location>
        <begin position="66"/>
        <end position="107"/>
    </location>
</feature>
<evidence type="ECO:0000259" key="6">
    <source>
        <dbReference type="PROSITE" id="PS51935"/>
    </source>
</evidence>
<dbReference type="Gene3D" id="3.90.1720.10">
    <property type="entry name" value="endopeptidase domain like (from Nostoc punctiforme)"/>
    <property type="match status" value="1"/>
</dbReference>
<evidence type="ECO:0000256" key="2">
    <source>
        <dbReference type="ARBA" id="ARBA00022670"/>
    </source>
</evidence>
<name>A0ABT6C429_9MICO</name>
<dbReference type="Pfam" id="PF00877">
    <property type="entry name" value="NLPC_P60"/>
    <property type="match status" value="1"/>
</dbReference>
<feature type="compositionally biased region" description="Low complexity" evidence="5">
    <location>
        <begin position="88"/>
        <end position="107"/>
    </location>
</feature>
<keyword evidence="4" id="KW-0788">Thiol protease</keyword>
<dbReference type="PANTHER" id="PTHR47359">
    <property type="entry name" value="PEPTIDOGLYCAN DL-ENDOPEPTIDASE CWLO"/>
    <property type="match status" value="1"/>
</dbReference>
<dbReference type="InterPro" id="IPR038765">
    <property type="entry name" value="Papain-like_cys_pep_sf"/>
</dbReference>
<dbReference type="SUPFAM" id="SSF54001">
    <property type="entry name" value="Cysteine proteinases"/>
    <property type="match status" value="1"/>
</dbReference>
<reference evidence="7 8" key="1">
    <citation type="submission" date="2023-03" db="EMBL/GenBank/DDBJ databases">
        <title>YIM 133296 draft genome.</title>
        <authorList>
            <person name="Xiong L."/>
        </authorList>
    </citation>
    <scope>NUCLEOTIDE SEQUENCE [LARGE SCALE GENOMIC DNA]</scope>
    <source>
        <strain evidence="7 8">YIM 133296</strain>
    </source>
</reference>
<evidence type="ECO:0000313" key="7">
    <source>
        <dbReference type="EMBL" id="MDF8263632.1"/>
    </source>
</evidence>
<dbReference type="Proteomes" id="UP001528912">
    <property type="component" value="Unassembled WGS sequence"/>
</dbReference>
<dbReference type="InterPro" id="IPR000064">
    <property type="entry name" value="NLP_P60_dom"/>
</dbReference>
<evidence type="ECO:0000256" key="4">
    <source>
        <dbReference type="ARBA" id="ARBA00022807"/>
    </source>
</evidence>
<comment type="caution">
    <text evidence="7">The sequence shown here is derived from an EMBL/GenBank/DDBJ whole genome shotgun (WGS) entry which is preliminary data.</text>
</comment>